<dbReference type="PRINTS" id="PR00625">
    <property type="entry name" value="JDOMAIN"/>
</dbReference>
<keyword evidence="1" id="KW-0143">Chaperone</keyword>
<dbReference type="SMART" id="SM00271">
    <property type="entry name" value="DnaJ"/>
    <property type="match status" value="1"/>
</dbReference>
<evidence type="ECO:0000313" key="5">
    <source>
        <dbReference type="Proteomes" id="UP000281547"/>
    </source>
</evidence>
<evidence type="ECO:0000256" key="1">
    <source>
        <dbReference type="ARBA" id="ARBA00023186"/>
    </source>
</evidence>
<feature type="region of interest" description="Disordered" evidence="2">
    <location>
        <begin position="68"/>
        <end position="96"/>
    </location>
</feature>
<name>A0A433XAS6_9HYPH</name>
<dbReference type="CDD" id="cd10747">
    <property type="entry name" value="DnaJ_C"/>
    <property type="match status" value="1"/>
</dbReference>
<dbReference type="Gene3D" id="1.10.287.110">
    <property type="entry name" value="DnaJ domain"/>
    <property type="match status" value="1"/>
</dbReference>
<dbReference type="Pfam" id="PF01556">
    <property type="entry name" value="DnaJ_C"/>
    <property type="match status" value="1"/>
</dbReference>
<comment type="caution">
    <text evidence="4">The sequence shown here is derived from an EMBL/GenBank/DDBJ whole genome shotgun (WGS) entry which is preliminary data.</text>
</comment>
<dbReference type="PANTHER" id="PTHR43096:SF52">
    <property type="entry name" value="DNAJ HOMOLOG 1, MITOCHONDRIAL-RELATED"/>
    <property type="match status" value="1"/>
</dbReference>
<dbReference type="Proteomes" id="UP000281547">
    <property type="component" value="Unassembled WGS sequence"/>
</dbReference>
<sequence length="317" mass="34057">MRDPYTVLGVPRTASEKELKSAYRRLAKAHHPDQNKDDPSAHAKFAEISAAYDFLTDAEKRGQFDRGEIDADGQPRFAGFGRSAGGRSAGGGQAGGFSAEDILKEFMSGFGGAPRRPGARSSSQSSWDPFTGTTSGGAGFTNRGGAGVKGDDIAVTATVSLEDAHTGASLPLRMPTGKVLNVKLPENVEEGQQIRLKGQGQPSPLGGEPGDALVTVRFERHKQFRRDGHDLRTDVPITLYEAVLGAKVRVPTLDGSVELNLPPGVNTQKALRLKGKGLYKNGDLYVNIKIVLPEGGDPDLESLMRFWRDQKPYSVRD</sequence>
<accession>A0A433XAS6</accession>
<dbReference type="SUPFAM" id="SSF46565">
    <property type="entry name" value="Chaperone J-domain"/>
    <property type="match status" value="1"/>
</dbReference>
<feature type="compositionally biased region" description="Low complexity" evidence="2">
    <location>
        <begin position="113"/>
        <end position="133"/>
    </location>
</feature>
<dbReference type="OrthoDB" id="9779889at2"/>
<dbReference type="PROSITE" id="PS00636">
    <property type="entry name" value="DNAJ_1"/>
    <property type="match status" value="1"/>
</dbReference>
<gene>
    <name evidence="4" type="ORF">EMQ25_09555</name>
</gene>
<dbReference type="RefSeq" id="WP_127188354.1">
    <property type="nucleotide sequence ID" value="NZ_RZNJ01000003.1"/>
</dbReference>
<dbReference type="InterPro" id="IPR036869">
    <property type="entry name" value="J_dom_sf"/>
</dbReference>
<dbReference type="GO" id="GO:0042026">
    <property type="term" value="P:protein refolding"/>
    <property type="evidence" value="ECO:0007669"/>
    <property type="project" value="TreeGrafter"/>
</dbReference>
<dbReference type="InterPro" id="IPR002939">
    <property type="entry name" value="DnaJ_C"/>
</dbReference>
<dbReference type="PROSITE" id="PS50076">
    <property type="entry name" value="DNAJ_2"/>
    <property type="match status" value="1"/>
</dbReference>
<dbReference type="FunFam" id="2.60.260.20:FF:000013">
    <property type="entry name" value="DnaJ subfamily B member 11"/>
    <property type="match status" value="1"/>
</dbReference>
<feature type="compositionally biased region" description="Gly residues" evidence="2">
    <location>
        <begin position="82"/>
        <end position="95"/>
    </location>
</feature>
<dbReference type="CDD" id="cd06257">
    <property type="entry name" value="DnaJ"/>
    <property type="match status" value="1"/>
</dbReference>
<evidence type="ECO:0000313" key="4">
    <source>
        <dbReference type="EMBL" id="RUT31108.1"/>
    </source>
</evidence>
<dbReference type="SUPFAM" id="SSF49493">
    <property type="entry name" value="HSP40/DnaJ peptide-binding domain"/>
    <property type="match status" value="2"/>
</dbReference>
<evidence type="ECO:0000259" key="3">
    <source>
        <dbReference type="PROSITE" id="PS50076"/>
    </source>
</evidence>
<keyword evidence="5" id="KW-1185">Reference proteome</keyword>
<evidence type="ECO:0000256" key="2">
    <source>
        <dbReference type="SAM" id="MobiDB-lite"/>
    </source>
</evidence>
<dbReference type="Gene3D" id="2.60.260.20">
    <property type="entry name" value="Urease metallochaperone UreE, N-terminal domain"/>
    <property type="match status" value="2"/>
</dbReference>
<reference evidence="4 5" key="1">
    <citation type="journal article" date="2016" name="Int. J. Syst. Evol. Microbiol.">
        <title>Arsenicitalea aurantiaca gen. nov., sp. nov., a new member of the family Hyphomicrobiaceae, isolated from high-arsenic sediment.</title>
        <authorList>
            <person name="Mu Y."/>
            <person name="Zhou L."/>
            <person name="Zeng X.C."/>
            <person name="Liu L."/>
            <person name="Pan Y."/>
            <person name="Chen X."/>
            <person name="Wang J."/>
            <person name="Li S."/>
            <person name="Li W.J."/>
            <person name="Wang Y."/>
        </authorList>
    </citation>
    <scope>NUCLEOTIDE SEQUENCE [LARGE SCALE GENOMIC DNA]</scope>
    <source>
        <strain evidence="4 5">42-50</strain>
    </source>
</reference>
<feature type="region of interest" description="Disordered" evidence="2">
    <location>
        <begin position="110"/>
        <end position="144"/>
    </location>
</feature>
<organism evidence="4 5">
    <name type="scientific">Arsenicitalea aurantiaca</name>
    <dbReference type="NCBI Taxonomy" id="1783274"/>
    <lineage>
        <taxon>Bacteria</taxon>
        <taxon>Pseudomonadati</taxon>
        <taxon>Pseudomonadota</taxon>
        <taxon>Alphaproteobacteria</taxon>
        <taxon>Hyphomicrobiales</taxon>
        <taxon>Devosiaceae</taxon>
        <taxon>Arsenicitalea</taxon>
    </lineage>
</organism>
<dbReference type="EMBL" id="RZNJ01000003">
    <property type="protein sequence ID" value="RUT31108.1"/>
    <property type="molecule type" value="Genomic_DNA"/>
</dbReference>
<dbReference type="GO" id="GO:0051082">
    <property type="term" value="F:unfolded protein binding"/>
    <property type="evidence" value="ECO:0007669"/>
    <property type="project" value="InterPro"/>
</dbReference>
<feature type="domain" description="J" evidence="3">
    <location>
        <begin position="3"/>
        <end position="68"/>
    </location>
</feature>
<dbReference type="InterPro" id="IPR008971">
    <property type="entry name" value="HSP40/DnaJ_pept-bd"/>
</dbReference>
<feature type="compositionally biased region" description="Gly residues" evidence="2">
    <location>
        <begin position="134"/>
        <end position="144"/>
    </location>
</feature>
<dbReference type="Pfam" id="PF00226">
    <property type="entry name" value="DnaJ"/>
    <property type="match status" value="1"/>
</dbReference>
<dbReference type="AlphaFoldDB" id="A0A433XAS6"/>
<proteinExistence type="predicted"/>
<dbReference type="InterPro" id="IPR018253">
    <property type="entry name" value="DnaJ_domain_CS"/>
</dbReference>
<dbReference type="InterPro" id="IPR001623">
    <property type="entry name" value="DnaJ_domain"/>
</dbReference>
<dbReference type="GO" id="GO:0005737">
    <property type="term" value="C:cytoplasm"/>
    <property type="evidence" value="ECO:0007669"/>
    <property type="project" value="TreeGrafter"/>
</dbReference>
<protein>
    <submittedName>
        <fullName evidence="4">J domain-containing protein</fullName>
    </submittedName>
</protein>
<dbReference type="PANTHER" id="PTHR43096">
    <property type="entry name" value="DNAJ HOMOLOG 1, MITOCHONDRIAL-RELATED"/>
    <property type="match status" value="1"/>
</dbReference>